<reference evidence="2 3" key="1">
    <citation type="submission" date="2019-08" db="EMBL/GenBank/DDBJ databases">
        <authorList>
            <person name="Peeters C."/>
        </authorList>
    </citation>
    <scope>NUCLEOTIDE SEQUENCE [LARGE SCALE GENOMIC DNA]</scope>
    <source>
        <strain evidence="2 3">LMG 18089</strain>
    </source>
</reference>
<protein>
    <recommendedName>
        <fullName evidence="4">DUF1320 domain-containing protein</fullName>
    </recommendedName>
</protein>
<evidence type="ECO:0000313" key="3">
    <source>
        <dbReference type="Proteomes" id="UP000364291"/>
    </source>
</evidence>
<dbReference type="AlphaFoldDB" id="A0A5E5P798"/>
<evidence type="ECO:0000313" key="2">
    <source>
        <dbReference type="EMBL" id="VVG72103.1"/>
    </source>
</evidence>
<dbReference type="EMBL" id="CABPSX010000006">
    <property type="protein sequence ID" value="VVG72103.1"/>
    <property type="molecule type" value="Genomic_DNA"/>
</dbReference>
<dbReference type="InterPro" id="IPR009752">
    <property type="entry name" value="Phage_Mu_GpJ"/>
</dbReference>
<sequence>MGFASRGDLLARSNARRLAQLAVPADMDMVPDDALRIAIAGGGLSAFTDDEQAAITLALDAIDRALADADALLLSYGVAATARTTLLARLSSTVALYYLQGAERMTDDVRRAYESALETLKANARGEVDLTPPEETDPPPSDDLAVIESGPSRFGHARKCGDWQ</sequence>
<gene>
    <name evidence="2" type="ORF">PAP18089_03096</name>
</gene>
<accession>A0A5E5P798</accession>
<dbReference type="OrthoDB" id="9180006at2"/>
<feature type="region of interest" description="Disordered" evidence="1">
    <location>
        <begin position="124"/>
        <end position="164"/>
    </location>
</feature>
<organism evidence="2 3">
    <name type="scientific">Pandoraea apista</name>
    <dbReference type="NCBI Taxonomy" id="93218"/>
    <lineage>
        <taxon>Bacteria</taxon>
        <taxon>Pseudomonadati</taxon>
        <taxon>Pseudomonadota</taxon>
        <taxon>Betaproteobacteria</taxon>
        <taxon>Burkholderiales</taxon>
        <taxon>Burkholderiaceae</taxon>
        <taxon>Pandoraea</taxon>
    </lineage>
</organism>
<name>A0A5E5P798_9BURK</name>
<dbReference type="Proteomes" id="UP000364291">
    <property type="component" value="Unassembled WGS sequence"/>
</dbReference>
<evidence type="ECO:0000256" key="1">
    <source>
        <dbReference type="SAM" id="MobiDB-lite"/>
    </source>
</evidence>
<proteinExistence type="predicted"/>
<dbReference type="RefSeq" id="WP_042116112.1">
    <property type="nucleotide sequence ID" value="NZ_CABPSX010000006.1"/>
</dbReference>
<dbReference type="KEGG" id="papi:SG18_21065"/>
<dbReference type="Pfam" id="PF07030">
    <property type="entry name" value="Phage_Mu_Gp36"/>
    <property type="match status" value="1"/>
</dbReference>
<evidence type="ECO:0008006" key="4">
    <source>
        <dbReference type="Google" id="ProtNLM"/>
    </source>
</evidence>